<dbReference type="EMBL" id="CAKOGL010000023">
    <property type="protein sequence ID" value="CAH2101266.1"/>
    <property type="molecule type" value="Genomic_DNA"/>
</dbReference>
<gene>
    <name evidence="2" type="ORF">EEDITHA_LOCUS16039</name>
</gene>
<evidence type="ECO:0000259" key="1">
    <source>
        <dbReference type="PROSITE" id="PS50994"/>
    </source>
</evidence>
<reference evidence="2" key="1">
    <citation type="submission" date="2022-03" db="EMBL/GenBank/DDBJ databases">
        <authorList>
            <person name="Tunstrom K."/>
        </authorList>
    </citation>
    <scope>NUCLEOTIDE SEQUENCE</scope>
</reference>
<sequence length="193" mass="22438">MLSQNLLTLPRLKIQNQLHQSVSFENTSYFGIPSRLITDKGTSFTSKTFRDFINLHGIKHITNAVATPRANGQVERFNRTILDALFTAAHGDNERCWDDHVPDIQVDKTRKEARNKTQTQQIKDAANLNKHRKSSTPYQERDLVRLERQMPHDGKSQKLVNKYQGPYRILKPWLNFTRDFESDDQEQISSNDD</sequence>
<dbReference type="InterPro" id="IPR036397">
    <property type="entry name" value="RNaseH_sf"/>
</dbReference>
<dbReference type="SUPFAM" id="SSF53098">
    <property type="entry name" value="Ribonuclease H-like"/>
    <property type="match status" value="1"/>
</dbReference>
<evidence type="ECO:0000313" key="2">
    <source>
        <dbReference type="EMBL" id="CAH2101266.1"/>
    </source>
</evidence>
<dbReference type="InterPro" id="IPR001584">
    <property type="entry name" value="Integrase_cat-core"/>
</dbReference>
<dbReference type="Gene3D" id="3.30.420.10">
    <property type="entry name" value="Ribonuclease H-like superfamily/Ribonuclease H"/>
    <property type="match status" value="1"/>
</dbReference>
<evidence type="ECO:0000313" key="3">
    <source>
        <dbReference type="Proteomes" id="UP001153954"/>
    </source>
</evidence>
<keyword evidence="3" id="KW-1185">Reference proteome</keyword>
<dbReference type="GO" id="GO:0003676">
    <property type="term" value="F:nucleic acid binding"/>
    <property type="evidence" value="ECO:0007669"/>
    <property type="project" value="InterPro"/>
</dbReference>
<protein>
    <recommendedName>
        <fullName evidence="1">Integrase catalytic domain-containing protein</fullName>
    </recommendedName>
</protein>
<feature type="domain" description="Integrase catalytic" evidence="1">
    <location>
        <begin position="1"/>
        <end position="145"/>
    </location>
</feature>
<dbReference type="PANTHER" id="PTHR37984">
    <property type="entry name" value="PROTEIN CBG26694"/>
    <property type="match status" value="1"/>
</dbReference>
<dbReference type="AlphaFoldDB" id="A0AAU9UP08"/>
<dbReference type="Proteomes" id="UP001153954">
    <property type="component" value="Unassembled WGS sequence"/>
</dbReference>
<accession>A0AAU9UP08</accession>
<comment type="caution">
    <text evidence="2">The sequence shown here is derived from an EMBL/GenBank/DDBJ whole genome shotgun (WGS) entry which is preliminary data.</text>
</comment>
<proteinExistence type="predicted"/>
<dbReference type="PROSITE" id="PS50994">
    <property type="entry name" value="INTEGRASE"/>
    <property type="match status" value="1"/>
</dbReference>
<dbReference type="InterPro" id="IPR050951">
    <property type="entry name" value="Retrovirus_Pol_polyprotein"/>
</dbReference>
<dbReference type="InterPro" id="IPR012337">
    <property type="entry name" value="RNaseH-like_sf"/>
</dbReference>
<organism evidence="2 3">
    <name type="scientific">Euphydryas editha</name>
    <name type="common">Edith's checkerspot</name>
    <dbReference type="NCBI Taxonomy" id="104508"/>
    <lineage>
        <taxon>Eukaryota</taxon>
        <taxon>Metazoa</taxon>
        <taxon>Ecdysozoa</taxon>
        <taxon>Arthropoda</taxon>
        <taxon>Hexapoda</taxon>
        <taxon>Insecta</taxon>
        <taxon>Pterygota</taxon>
        <taxon>Neoptera</taxon>
        <taxon>Endopterygota</taxon>
        <taxon>Lepidoptera</taxon>
        <taxon>Glossata</taxon>
        <taxon>Ditrysia</taxon>
        <taxon>Papilionoidea</taxon>
        <taxon>Nymphalidae</taxon>
        <taxon>Nymphalinae</taxon>
        <taxon>Euphydryas</taxon>
    </lineage>
</organism>
<dbReference type="PANTHER" id="PTHR37984:SF5">
    <property type="entry name" value="PROTEIN NYNRIN-LIKE"/>
    <property type="match status" value="1"/>
</dbReference>
<name>A0AAU9UP08_EUPED</name>
<dbReference type="GO" id="GO:0015074">
    <property type="term" value="P:DNA integration"/>
    <property type="evidence" value="ECO:0007669"/>
    <property type="project" value="InterPro"/>
</dbReference>